<proteinExistence type="predicted"/>
<organism evidence="2 3">
    <name type="scientific">Pseudoalteromonas tunicata D2</name>
    <dbReference type="NCBI Taxonomy" id="87626"/>
    <lineage>
        <taxon>Bacteria</taxon>
        <taxon>Pseudomonadati</taxon>
        <taxon>Pseudomonadota</taxon>
        <taxon>Gammaproteobacteria</taxon>
        <taxon>Alteromonadales</taxon>
        <taxon>Pseudoalteromonadaceae</taxon>
        <taxon>Pseudoalteromonas</taxon>
    </lineage>
</organism>
<keyword evidence="3" id="KW-1185">Reference proteome</keyword>
<keyword evidence="1" id="KW-1133">Transmembrane helix</keyword>
<protein>
    <submittedName>
        <fullName evidence="2">Beta-ketoacyl synthase</fullName>
    </submittedName>
</protein>
<dbReference type="eggNOG" id="ENOG50341DP">
    <property type="taxonomic scope" value="Bacteria"/>
</dbReference>
<comment type="caution">
    <text evidence="2">The sequence shown here is derived from an EMBL/GenBank/DDBJ whole genome shotgun (WGS) entry which is preliminary data.</text>
</comment>
<dbReference type="HOGENOM" id="CLU_757944_0_0_6"/>
<evidence type="ECO:0000313" key="2">
    <source>
        <dbReference type="EMBL" id="EAR27078.1"/>
    </source>
</evidence>
<dbReference type="InterPro" id="IPR016039">
    <property type="entry name" value="Thiolase-like"/>
</dbReference>
<reference evidence="2 3" key="1">
    <citation type="submission" date="2006-02" db="EMBL/GenBank/DDBJ databases">
        <authorList>
            <person name="Moran M.A."/>
            <person name="Kjelleberg S."/>
            <person name="Egan S."/>
            <person name="Saunders N."/>
            <person name="Thomas T."/>
            <person name="Ferriera S."/>
            <person name="Johnson J."/>
            <person name="Kravitz S."/>
            <person name="Halpern A."/>
            <person name="Remington K."/>
            <person name="Beeson K."/>
            <person name="Tran B."/>
            <person name="Rogers Y.-H."/>
            <person name="Friedman R."/>
            <person name="Venter J.C."/>
        </authorList>
    </citation>
    <scope>NUCLEOTIDE SEQUENCE [LARGE SCALE GENOMIC DNA]</scope>
    <source>
        <strain evidence="2 3">D2</strain>
    </source>
</reference>
<gene>
    <name evidence="2" type="ORF">PTD2_05390</name>
</gene>
<dbReference type="SUPFAM" id="SSF53901">
    <property type="entry name" value="Thiolase-like"/>
    <property type="match status" value="1"/>
</dbReference>
<dbReference type="OrthoDB" id="9804207at2"/>
<name>A4CDN6_9GAMM</name>
<dbReference type="GO" id="GO:0016746">
    <property type="term" value="F:acyltransferase activity"/>
    <property type="evidence" value="ECO:0007669"/>
    <property type="project" value="InterPro"/>
</dbReference>
<feature type="transmembrane region" description="Helical" evidence="1">
    <location>
        <begin position="336"/>
        <end position="359"/>
    </location>
</feature>
<evidence type="ECO:0000256" key="1">
    <source>
        <dbReference type="SAM" id="Phobius"/>
    </source>
</evidence>
<sequence length="377" mass="40209">MNPVYIRATGIHTEQYQDLNALNAAFLAPPKQIDLSDVDIYQAANLKLNQLERHAIAREDRSILNDLATSILNASGDMLSHANKLAGLDNAEATPLYAGTDGVAEYSFSALSKLIDRFGDANTAMKNLGILSGMTNPINMMRFLSTNPLYHASKRMGLRGGGYPIRGMSLSGLYAIEDAMSDIAANRAQQGVVVAAASMRNFDSLVIFGKLGLLDPQSEAGTVNPSYGSAVLLLDNLTEGDNALAQVLRVSSRYNAAPFPSEQDWTSLLQDVAVNGITPDVIVTYCNGVKSNDANELAAIESVFPNTPQHNYKSLFGYTSKANNALDLVTALSDPAIPTGATVLINGAGFGVGIGYIVIKKLRHNSLPMNPSTLEAQ</sequence>
<evidence type="ECO:0000313" key="3">
    <source>
        <dbReference type="Proteomes" id="UP000006201"/>
    </source>
</evidence>
<keyword evidence="1" id="KW-0472">Membrane</keyword>
<keyword evidence="1" id="KW-0812">Transmembrane</keyword>
<dbReference type="AlphaFoldDB" id="A4CDN6"/>
<dbReference type="STRING" id="87626.PTD2_05390"/>
<dbReference type="EMBL" id="AAOH01000007">
    <property type="protein sequence ID" value="EAR27078.1"/>
    <property type="molecule type" value="Genomic_DNA"/>
</dbReference>
<dbReference type="Proteomes" id="UP000006201">
    <property type="component" value="Unassembled WGS sequence"/>
</dbReference>
<dbReference type="Gene3D" id="3.40.47.10">
    <property type="match status" value="1"/>
</dbReference>
<accession>A4CDN6</accession>